<protein>
    <submittedName>
        <fullName evidence="1">Uncharacterized protein</fullName>
    </submittedName>
</protein>
<dbReference type="AlphaFoldDB" id="A0A2P5B905"/>
<dbReference type="Proteomes" id="UP000237105">
    <property type="component" value="Unassembled WGS sequence"/>
</dbReference>
<comment type="caution">
    <text evidence="1">The sequence shown here is derived from an EMBL/GenBank/DDBJ whole genome shotgun (WGS) entry which is preliminary data.</text>
</comment>
<dbReference type="EMBL" id="JXTB01000335">
    <property type="protein sequence ID" value="PON45246.1"/>
    <property type="molecule type" value="Genomic_DNA"/>
</dbReference>
<keyword evidence="2" id="KW-1185">Reference proteome</keyword>
<accession>A0A2P5B905</accession>
<reference evidence="2" key="1">
    <citation type="submission" date="2016-06" db="EMBL/GenBank/DDBJ databases">
        <title>Parallel loss of symbiosis genes in relatives of nitrogen-fixing non-legume Parasponia.</title>
        <authorList>
            <person name="Van Velzen R."/>
            <person name="Holmer R."/>
            <person name="Bu F."/>
            <person name="Rutten L."/>
            <person name="Van Zeijl A."/>
            <person name="Liu W."/>
            <person name="Santuari L."/>
            <person name="Cao Q."/>
            <person name="Sharma T."/>
            <person name="Shen D."/>
            <person name="Roswanjaya Y."/>
            <person name="Wardhani T."/>
            <person name="Kalhor M.S."/>
            <person name="Jansen J."/>
            <person name="Van den Hoogen J."/>
            <person name="Gungor B."/>
            <person name="Hartog M."/>
            <person name="Hontelez J."/>
            <person name="Verver J."/>
            <person name="Yang W.-C."/>
            <person name="Schijlen E."/>
            <person name="Repin R."/>
            <person name="Schilthuizen M."/>
            <person name="Schranz E."/>
            <person name="Heidstra R."/>
            <person name="Miyata K."/>
            <person name="Fedorova E."/>
            <person name="Kohlen W."/>
            <person name="Bisseling T."/>
            <person name="Smit S."/>
            <person name="Geurts R."/>
        </authorList>
    </citation>
    <scope>NUCLEOTIDE SEQUENCE [LARGE SCALE GENOMIC DNA]</scope>
    <source>
        <strain evidence="2">cv. WU1-14</strain>
    </source>
</reference>
<gene>
    <name evidence="1" type="ORF">PanWU01x14_260760</name>
</gene>
<evidence type="ECO:0000313" key="1">
    <source>
        <dbReference type="EMBL" id="PON45246.1"/>
    </source>
</evidence>
<proteinExistence type="predicted"/>
<sequence>MDGQLIQKAPTTWLDYELEFSLWFQVIRVRGTSIMVCYTTVVLLDGSGLGYVATTITKSAATTATEPIAITATKPTTTTATNL</sequence>
<evidence type="ECO:0000313" key="2">
    <source>
        <dbReference type="Proteomes" id="UP000237105"/>
    </source>
</evidence>
<organism evidence="1 2">
    <name type="scientific">Parasponia andersonii</name>
    <name type="common">Sponia andersonii</name>
    <dbReference type="NCBI Taxonomy" id="3476"/>
    <lineage>
        <taxon>Eukaryota</taxon>
        <taxon>Viridiplantae</taxon>
        <taxon>Streptophyta</taxon>
        <taxon>Embryophyta</taxon>
        <taxon>Tracheophyta</taxon>
        <taxon>Spermatophyta</taxon>
        <taxon>Magnoliopsida</taxon>
        <taxon>eudicotyledons</taxon>
        <taxon>Gunneridae</taxon>
        <taxon>Pentapetalae</taxon>
        <taxon>rosids</taxon>
        <taxon>fabids</taxon>
        <taxon>Rosales</taxon>
        <taxon>Cannabaceae</taxon>
        <taxon>Parasponia</taxon>
    </lineage>
</organism>
<name>A0A2P5B905_PARAD</name>